<dbReference type="InterPro" id="IPR001810">
    <property type="entry name" value="F-box_dom"/>
</dbReference>
<dbReference type="InterPro" id="IPR036047">
    <property type="entry name" value="F-box-like_dom_sf"/>
</dbReference>
<dbReference type="PANTHER" id="PTHR13318">
    <property type="entry name" value="PARTNER OF PAIRED, ISOFORM B-RELATED"/>
    <property type="match status" value="1"/>
</dbReference>
<proteinExistence type="predicted"/>
<keyword evidence="2" id="KW-1185">Reference proteome</keyword>
<dbReference type="SUPFAM" id="SSF52047">
    <property type="entry name" value="RNI-like"/>
    <property type="match status" value="1"/>
</dbReference>
<dbReference type="GO" id="GO:0016301">
    <property type="term" value="F:kinase activity"/>
    <property type="evidence" value="ECO:0007669"/>
    <property type="project" value="UniProtKB-KW"/>
</dbReference>
<evidence type="ECO:0000313" key="3">
    <source>
        <dbReference type="RefSeq" id="XP_034244535.1"/>
    </source>
</evidence>
<dbReference type="FunCoup" id="A0A6P8Z3C0">
    <property type="interactions" value="779"/>
</dbReference>
<dbReference type="PROSITE" id="PS50181">
    <property type="entry name" value="FBOX"/>
    <property type="match status" value="1"/>
</dbReference>
<dbReference type="GeneID" id="117647115"/>
<keyword evidence="3" id="KW-0418">Kinase</keyword>
<dbReference type="GO" id="GO:0031146">
    <property type="term" value="P:SCF-dependent proteasomal ubiquitin-dependent protein catabolic process"/>
    <property type="evidence" value="ECO:0007669"/>
    <property type="project" value="TreeGrafter"/>
</dbReference>
<dbReference type="Pfam" id="PF25372">
    <property type="entry name" value="DUF7885"/>
    <property type="match status" value="1"/>
</dbReference>
<dbReference type="SUPFAM" id="SSF81383">
    <property type="entry name" value="F-box domain"/>
    <property type="match status" value="1"/>
</dbReference>
<reference evidence="3" key="1">
    <citation type="submission" date="2025-08" db="UniProtKB">
        <authorList>
            <consortium name="RefSeq"/>
        </authorList>
    </citation>
    <scope>IDENTIFICATION</scope>
    <source>
        <tissue evidence="3">Total insect</tissue>
    </source>
</reference>
<dbReference type="PANTHER" id="PTHR13318:SF95">
    <property type="entry name" value="F-BOX PROTEIN YLR352W"/>
    <property type="match status" value="1"/>
</dbReference>
<protein>
    <submittedName>
        <fullName evidence="3">S-phase kinase-associated protein 2 isoform X1</fullName>
    </submittedName>
</protein>
<dbReference type="Gene3D" id="3.80.10.10">
    <property type="entry name" value="Ribonuclease Inhibitor"/>
    <property type="match status" value="1"/>
</dbReference>
<dbReference type="InParanoid" id="A0A6P8Z3C0"/>
<dbReference type="InterPro" id="IPR032675">
    <property type="entry name" value="LRR_dom_sf"/>
</dbReference>
<sequence length="433" mass="49418">MKGECDMKYSEMKENLPNREELVVEPECKRMKPDVLMEMGLAMLEDEDEPLSAGDSQTMVSMRSPYNNTETKLLSRVNEDINTFNDPFGDNFMMFRRQKSNGRTGEDHFRTLSDEMVLSVFRWLPKKTLKQCALVCRRWRNIARDEELWTRLDLGFKTLCPGNLGDIIKSGVRILRLAQADIPEPAFEPNTFPDDYVSRLQFLDLSMAVISHQGLKALLKRTKHLIKLSLEHCVVSDEVCDAIAQNTQLEVLNMTMVYALSPNGLRTIITNCRRLVALNLGWSGLTVEALDVLMSCLPPNISQLNLSGCRQQFLDRHVFQLVRGCPKLMELDISDANDISPSTIDILCQFKNLEHLSISRCYHIFNPSCPQNVLKLGTIPSLRFLDLFGLEKYIPNLVLSLPSIEINKFEFSSIARPTVGIRRTSIWGLRVRD</sequence>
<keyword evidence="3" id="KW-0808">Transferase</keyword>
<dbReference type="AlphaFoldDB" id="A0A6P8Z3C0"/>
<feature type="domain" description="F-box" evidence="1">
    <location>
        <begin position="106"/>
        <end position="152"/>
    </location>
</feature>
<dbReference type="SMART" id="SM00256">
    <property type="entry name" value="FBOX"/>
    <property type="match status" value="1"/>
</dbReference>
<evidence type="ECO:0000259" key="1">
    <source>
        <dbReference type="PROSITE" id="PS50181"/>
    </source>
</evidence>
<accession>A0A6P8Z3C0</accession>
<dbReference type="GO" id="GO:0019005">
    <property type="term" value="C:SCF ubiquitin ligase complex"/>
    <property type="evidence" value="ECO:0007669"/>
    <property type="project" value="TreeGrafter"/>
</dbReference>
<dbReference type="Proteomes" id="UP000515158">
    <property type="component" value="Unplaced"/>
</dbReference>
<name>A0A6P8Z3C0_THRPL</name>
<dbReference type="Pfam" id="PF12937">
    <property type="entry name" value="F-box-like"/>
    <property type="match status" value="1"/>
</dbReference>
<organism evidence="3">
    <name type="scientific">Thrips palmi</name>
    <name type="common">Melon thrips</name>
    <dbReference type="NCBI Taxonomy" id="161013"/>
    <lineage>
        <taxon>Eukaryota</taxon>
        <taxon>Metazoa</taxon>
        <taxon>Ecdysozoa</taxon>
        <taxon>Arthropoda</taxon>
        <taxon>Hexapoda</taxon>
        <taxon>Insecta</taxon>
        <taxon>Pterygota</taxon>
        <taxon>Neoptera</taxon>
        <taxon>Paraneoptera</taxon>
        <taxon>Thysanoptera</taxon>
        <taxon>Terebrantia</taxon>
        <taxon>Thripoidea</taxon>
        <taxon>Thripidae</taxon>
        <taxon>Thrips</taxon>
    </lineage>
</organism>
<evidence type="ECO:0000313" key="2">
    <source>
        <dbReference type="Proteomes" id="UP000515158"/>
    </source>
</evidence>
<dbReference type="KEGG" id="tpal:117647115"/>
<dbReference type="InterPro" id="IPR057207">
    <property type="entry name" value="FBXL15_LRR"/>
</dbReference>
<dbReference type="CTD" id="6502"/>
<dbReference type="OrthoDB" id="2095648at2759"/>
<gene>
    <name evidence="3" type="primary">LOC117647115</name>
</gene>
<dbReference type="RefSeq" id="XP_034244535.1">
    <property type="nucleotide sequence ID" value="XM_034388644.1"/>
</dbReference>